<feature type="transmembrane region" description="Helical" evidence="6">
    <location>
        <begin position="169"/>
        <end position="195"/>
    </location>
</feature>
<evidence type="ECO:0000256" key="5">
    <source>
        <dbReference type="ARBA" id="ARBA00023136"/>
    </source>
</evidence>
<evidence type="ECO:0000256" key="4">
    <source>
        <dbReference type="ARBA" id="ARBA00022989"/>
    </source>
</evidence>
<keyword evidence="7" id="KW-0732">Signal</keyword>
<dbReference type="EMBL" id="WQPS01000012">
    <property type="protein sequence ID" value="MBT9809856.1"/>
    <property type="molecule type" value="Genomic_DNA"/>
</dbReference>
<dbReference type="Pfam" id="PF04277">
    <property type="entry name" value="OAD_gamma"/>
    <property type="match status" value="1"/>
</dbReference>
<sequence length="269" mass="28467">MRRLMKRVAAAVLMAACLVSLSACTAKQEDAAAKVPEISTEGTLVDDAMAQSLKLSAAQTLGTSMEQMIIQKALTEAQGDQESANLYNTQIEIRHELGDVKGIDLDSASVVLLADGSYTVMIPVTFTEGSMQYVLNLNMATQELKTEFTDLGNDDDGKGVGSLMESATVYSAIGIGTVFAVLVFISLLIACFKFIHQWETGKNTKKDTPAPAPVPAAPVNTAAPAVSADLSDDAEFVAVITAAIAAYEGTSSNGLVVRSIRRVQGSRRR</sequence>
<dbReference type="RefSeq" id="WP_117450823.1">
    <property type="nucleotide sequence ID" value="NZ_CABJDD010000003.1"/>
</dbReference>
<evidence type="ECO:0000256" key="3">
    <source>
        <dbReference type="ARBA" id="ARBA00022692"/>
    </source>
</evidence>
<organism evidence="8 9">
    <name type="scientific">Enterocloster citroniae</name>
    <dbReference type="NCBI Taxonomy" id="358743"/>
    <lineage>
        <taxon>Bacteria</taxon>
        <taxon>Bacillati</taxon>
        <taxon>Bacillota</taxon>
        <taxon>Clostridia</taxon>
        <taxon>Lachnospirales</taxon>
        <taxon>Lachnospiraceae</taxon>
        <taxon>Enterocloster</taxon>
    </lineage>
</organism>
<feature type="chain" id="PRO_5041218466" evidence="7">
    <location>
        <begin position="26"/>
        <end position="269"/>
    </location>
</feature>
<comment type="caution">
    <text evidence="8">The sequence shown here is derived from an EMBL/GenBank/DDBJ whole genome shotgun (WGS) entry which is preliminary data.</text>
</comment>
<evidence type="ECO:0000256" key="1">
    <source>
        <dbReference type="ARBA" id="ARBA00004236"/>
    </source>
</evidence>
<evidence type="ECO:0000256" key="2">
    <source>
        <dbReference type="ARBA" id="ARBA00022475"/>
    </source>
</evidence>
<comment type="subcellular location">
    <subcellularLocation>
        <location evidence="1">Cell membrane</location>
    </subcellularLocation>
</comment>
<name>A0AA41FDG9_9FIRM</name>
<keyword evidence="4 6" id="KW-1133">Transmembrane helix</keyword>
<dbReference type="NCBIfam" id="TIGR01195">
    <property type="entry name" value="oadG_fam"/>
    <property type="match status" value="1"/>
</dbReference>
<dbReference type="Proteomes" id="UP000708338">
    <property type="component" value="Unassembled WGS sequence"/>
</dbReference>
<protein>
    <submittedName>
        <fullName evidence="8">Sodium pump decarboxylase, gamma subunit</fullName>
    </submittedName>
</protein>
<dbReference type="PROSITE" id="PS51257">
    <property type="entry name" value="PROKAR_LIPOPROTEIN"/>
    <property type="match status" value="1"/>
</dbReference>
<evidence type="ECO:0000256" key="6">
    <source>
        <dbReference type="SAM" id="Phobius"/>
    </source>
</evidence>
<keyword evidence="2" id="KW-1003">Cell membrane</keyword>
<feature type="signal peptide" evidence="7">
    <location>
        <begin position="1"/>
        <end position="25"/>
    </location>
</feature>
<evidence type="ECO:0000313" key="9">
    <source>
        <dbReference type="Proteomes" id="UP000708338"/>
    </source>
</evidence>
<dbReference type="GO" id="GO:0015081">
    <property type="term" value="F:sodium ion transmembrane transporter activity"/>
    <property type="evidence" value="ECO:0007669"/>
    <property type="project" value="InterPro"/>
</dbReference>
<evidence type="ECO:0000256" key="7">
    <source>
        <dbReference type="SAM" id="SignalP"/>
    </source>
</evidence>
<dbReference type="GO" id="GO:0005886">
    <property type="term" value="C:plasma membrane"/>
    <property type="evidence" value="ECO:0007669"/>
    <property type="project" value="UniProtKB-SubCell"/>
</dbReference>
<reference evidence="8" key="1">
    <citation type="journal article" date="2021" name="Gut Microbes">
        <title>A synthetic consortium of 100 gut commensals modulates the composition and function in a colon model of the microbiome of elderly subjects.</title>
        <authorList>
            <person name="Perez M."/>
            <person name="Ntemiri A."/>
            <person name="Tan H."/>
            <person name="Harris H.M.B."/>
            <person name="Roager H.M."/>
            <person name="Ribiere C."/>
            <person name="O'Toole P.W."/>
        </authorList>
    </citation>
    <scope>NUCLEOTIDE SEQUENCE</scope>
    <source>
        <strain evidence="8">MCC335</strain>
    </source>
</reference>
<keyword evidence="3 6" id="KW-0812">Transmembrane</keyword>
<dbReference type="InterPro" id="IPR005899">
    <property type="entry name" value="Na_pump_deCOase"/>
</dbReference>
<evidence type="ECO:0000313" key="8">
    <source>
        <dbReference type="EMBL" id="MBT9809856.1"/>
    </source>
</evidence>
<proteinExistence type="predicted"/>
<dbReference type="GO" id="GO:0036376">
    <property type="term" value="P:sodium ion export across plasma membrane"/>
    <property type="evidence" value="ECO:0007669"/>
    <property type="project" value="InterPro"/>
</dbReference>
<accession>A0AA41FDG9</accession>
<gene>
    <name evidence="8" type="ORF">GPL26_09410</name>
</gene>
<keyword evidence="5 6" id="KW-0472">Membrane</keyword>
<dbReference type="AlphaFoldDB" id="A0AA41FDG9"/>